<feature type="transmembrane region" description="Helical" evidence="1">
    <location>
        <begin position="37"/>
        <end position="59"/>
    </location>
</feature>
<evidence type="ECO:0000313" key="5">
    <source>
        <dbReference type="Proteomes" id="UP000014148"/>
    </source>
</evidence>
<reference evidence="3 5" key="2">
    <citation type="submission" date="2013-03" db="EMBL/GenBank/DDBJ databases">
        <title>The Genome Sequence of Enterococcus malodoratus ATCC_43197 (PacBio/Illumina hybrid assembly).</title>
        <authorList>
            <consortium name="The Broad Institute Genomics Platform"/>
            <consortium name="The Broad Institute Genome Sequencing Center for Infectious Disease"/>
            <person name="Earl A."/>
            <person name="Russ C."/>
            <person name="Gilmore M."/>
            <person name="Surin D."/>
            <person name="Walker B."/>
            <person name="Young S."/>
            <person name="Zeng Q."/>
            <person name="Gargeya S."/>
            <person name="Fitzgerald M."/>
            <person name="Haas B."/>
            <person name="Abouelleil A."/>
            <person name="Allen A.W."/>
            <person name="Alvarado L."/>
            <person name="Arachchi H.M."/>
            <person name="Berlin A.M."/>
            <person name="Chapman S.B."/>
            <person name="Gainer-Dewar J."/>
            <person name="Goldberg J."/>
            <person name="Griggs A."/>
            <person name="Gujja S."/>
            <person name="Hansen M."/>
            <person name="Howarth C."/>
            <person name="Imamovic A."/>
            <person name="Ireland A."/>
            <person name="Larimer J."/>
            <person name="McCowan C."/>
            <person name="Murphy C."/>
            <person name="Pearson M."/>
            <person name="Poon T.W."/>
            <person name="Priest M."/>
            <person name="Roberts A."/>
            <person name="Saif S."/>
            <person name="Shea T."/>
            <person name="Sisk P."/>
            <person name="Sykes S."/>
            <person name="Wortman J."/>
            <person name="Nusbaum C."/>
            <person name="Birren B."/>
        </authorList>
    </citation>
    <scope>NUCLEOTIDE SEQUENCE [LARGE SCALE GENOMIC DNA]</scope>
    <source>
        <strain evidence="3 5">ATCC 43197</strain>
    </source>
</reference>
<dbReference type="STRING" id="71451.RV07_GL003487"/>
<proteinExistence type="predicted"/>
<comment type="caution">
    <text evidence="2">The sequence shown here is derived from an EMBL/GenBank/DDBJ whole genome shotgun (WGS) entry which is preliminary data.</text>
</comment>
<organism evidence="2 4">
    <name type="scientific">Enterococcus malodoratus ATCC 43197</name>
    <dbReference type="NCBI Taxonomy" id="1158601"/>
    <lineage>
        <taxon>Bacteria</taxon>
        <taxon>Bacillati</taxon>
        <taxon>Bacillota</taxon>
        <taxon>Bacilli</taxon>
        <taxon>Lactobacillales</taxon>
        <taxon>Enterococcaceae</taxon>
        <taxon>Enterococcus</taxon>
    </lineage>
</organism>
<evidence type="ECO:0000313" key="2">
    <source>
        <dbReference type="EMBL" id="EOH76825.1"/>
    </source>
</evidence>
<feature type="transmembrane region" description="Helical" evidence="1">
    <location>
        <begin position="71"/>
        <end position="90"/>
    </location>
</feature>
<keyword evidence="1" id="KW-0472">Membrane</keyword>
<dbReference type="AlphaFoldDB" id="R2QZG3"/>
<reference evidence="2 4" key="1">
    <citation type="submission" date="2013-02" db="EMBL/GenBank/DDBJ databases">
        <title>The Genome Sequence of Enterococcus malodoratus ATCC_43197.</title>
        <authorList>
            <consortium name="The Broad Institute Genome Sequencing Platform"/>
            <consortium name="The Broad Institute Genome Sequencing Center for Infectious Disease"/>
            <person name="Earl A.M."/>
            <person name="Gilmore M.S."/>
            <person name="Lebreton F."/>
            <person name="Walker B."/>
            <person name="Young S.K."/>
            <person name="Zeng Q."/>
            <person name="Gargeya S."/>
            <person name="Fitzgerald M."/>
            <person name="Haas B."/>
            <person name="Abouelleil A."/>
            <person name="Alvarado L."/>
            <person name="Arachchi H.M."/>
            <person name="Berlin A.M."/>
            <person name="Chapman S.B."/>
            <person name="Dewar J."/>
            <person name="Goldberg J."/>
            <person name="Griggs A."/>
            <person name="Gujja S."/>
            <person name="Hansen M."/>
            <person name="Howarth C."/>
            <person name="Imamovic A."/>
            <person name="Larimer J."/>
            <person name="McCowan C."/>
            <person name="Murphy C."/>
            <person name="Neiman D."/>
            <person name="Pearson M."/>
            <person name="Priest M."/>
            <person name="Roberts A."/>
            <person name="Saif S."/>
            <person name="Shea T."/>
            <person name="Sisk P."/>
            <person name="Sykes S."/>
            <person name="Wortman J."/>
            <person name="Nusbaum C."/>
            <person name="Birren B."/>
        </authorList>
    </citation>
    <scope>NUCLEOTIDE SEQUENCE [LARGE SCALE GENOMIC DNA]</scope>
    <source>
        <strain evidence="2 4">ATCC 43197</strain>
    </source>
</reference>
<dbReference type="eggNOG" id="ENOG5032U3D">
    <property type="taxonomic scope" value="Bacteria"/>
</dbReference>
<evidence type="ECO:0008006" key="6">
    <source>
        <dbReference type="Google" id="ProtNLM"/>
    </source>
</evidence>
<keyword evidence="1" id="KW-0812">Transmembrane</keyword>
<dbReference type="Proteomes" id="UP000014148">
    <property type="component" value="Unassembled WGS sequence"/>
</dbReference>
<feature type="transmembrane region" description="Helical" evidence="1">
    <location>
        <begin position="96"/>
        <end position="119"/>
    </location>
</feature>
<keyword evidence="1" id="KW-1133">Transmembrane helix</keyword>
<dbReference type="EMBL" id="ASWA01000005">
    <property type="protein sequence ID" value="EOT63474.1"/>
    <property type="molecule type" value="Genomic_DNA"/>
</dbReference>
<accession>R2QZG3</accession>
<dbReference type="Proteomes" id="UP000013783">
    <property type="component" value="Unassembled WGS sequence"/>
</dbReference>
<dbReference type="OrthoDB" id="2610916at2"/>
<dbReference type="RefSeq" id="WP_010741315.1">
    <property type="nucleotide sequence ID" value="NZ_KB946250.1"/>
</dbReference>
<evidence type="ECO:0000313" key="3">
    <source>
        <dbReference type="EMBL" id="EOT63474.1"/>
    </source>
</evidence>
<dbReference type="EMBL" id="AJAK01000017">
    <property type="protein sequence ID" value="EOH76825.1"/>
    <property type="molecule type" value="Genomic_DNA"/>
</dbReference>
<sequence length="136" mass="15662">MFKQLKNNFFQAAFGSMVWITIICSLTDFFSKIPFNYVWNLIGISGMVGLVFGIIYPYLWNYSTLKASTNIILCTGINTLCAYACVYLYSTQMFDLIRPFFIGVLLLTLILHIISFYFYSKHDNKKMAATLNQLNP</sequence>
<gene>
    <name evidence="3" type="ORF">I585_04304</name>
    <name evidence="2" type="ORF">UAI_02500</name>
</gene>
<keyword evidence="5" id="KW-1185">Reference proteome</keyword>
<protein>
    <recommendedName>
        <fullName evidence="6">DUF3021 domain-containing protein</fullName>
    </recommendedName>
</protein>
<name>R2QZG3_9ENTE</name>
<evidence type="ECO:0000256" key="1">
    <source>
        <dbReference type="SAM" id="Phobius"/>
    </source>
</evidence>
<feature type="transmembrane region" description="Helical" evidence="1">
    <location>
        <begin position="12"/>
        <end position="31"/>
    </location>
</feature>
<evidence type="ECO:0000313" key="4">
    <source>
        <dbReference type="Proteomes" id="UP000013783"/>
    </source>
</evidence>
<dbReference type="PATRIC" id="fig|1158601.3.peg.2463"/>